<protein>
    <submittedName>
        <fullName evidence="1">Uncharacterized protein</fullName>
    </submittedName>
</protein>
<accession>E6QJ36</accession>
<comment type="caution">
    <text evidence="1">The sequence shown here is derived from an EMBL/GenBank/DDBJ whole genome shotgun (WGS) entry which is preliminary data.</text>
</comment>
<dbReference type="AlphaFoldDB" id="E6QJ36"/>
<reference evidence="1" key="1">
    <citation type="submission" date="2009-10" db="EMBL/GenBank/DDBJ databases">
        <title>Diversity of trophic interactions inside an arsenic-rich microbial ecosystem.</title>
        <authorList>
            <person name="Bertin P.N."/>
            <person name="Heinrich-Salmeron A."/>
            <person name="Pelletier E."/>
            <person name="Goulhen-Chollet F."/>
            <person name="Arsene-Ploetze F."/>
            <person name="Gallien S."/>
            <person name="Calteau A."/>
            <person name="Vallenet D."/>
            <person name="Casiot C."/>
            <person name="Chane-Woon-Ming B."/>
            <person name="Giloteaux L."/>
            <person name="Barakat M."/>
            <person name="Bonnefoy V."/>
            <person name="Bruneel O."/>
            <person name="Chandler M."/>
            <person name="Cleiss J."/>
            <person name="Duran R."/>
            <person name="Elbaz-Poulichet F."/>
            <person name="Fonknechten N."/>
            <person name="Lauga B."/>
            <person name="Mornico D."/>
            <person name="Ortet P."/>
            <person name="Schaeffer C."/>
            <person name="Siguier P."/>
            <person name="Alexander Thil Smith A."/>
            <person name="Van Dorsselaer A."/>
            <person name="Weissenbach J."/>
            <person name="Medigue C."/>
            <person name="Le Paslier D."/>
        </authorList>
    </citation>
    <scope>NUCLEOTIDE SEQUENCE</scope>
</reference>
<name>E6QJ36_9ZZZZ</name>
<dbReference type="EMBL" id="CABQ01000083">
    <property type="protein sequence ID" value="CBI07252.1"/>
    <property type="molecule type" value="Genomic_DNA"/>
</dbReference>
<gene>
    <name evidence="1" type="ORF">CARN6_0580</name>
</gene>
<sequence>MPNIGIRLFARKQWYDSQTTTSPSSKSMVIQRSQVRIVAMNQTGSWGVDLQRMQSAVVVTLLQTTQIYV</sequence>
<organism evidence="1">
    <name type="scientific">mine drainage metagenome</name>
    <dbReference type="NCBI Taxonomy" id="410659"/>
    <lineage>
        <taxon>unclassified sequences</taxon>
        <taxon>metagenomes</taxon>
        <taxon>ecological metagenomes</taxon>
    </lineage>
</organism>
<proteinExistence type="predicted"/>
<evidence type="ECO:0000313" key="1">
    <source>
        <dbReference type="EMBL" id="CBI07252.1"/>
    </source>
</evidence>